<dbReference type="RefSeq" id="WP_147405261.1">
    <property type="nucleotide sequence ID" value="NZ_RBXA01000001.1"/>
</dbReference>
<evidence type="ECO:0000313" key="3">
    <source>
        <dbReference type="Proteomes" id="UP000280091"/>
    </source>
</evidence>
<keyword evidence="3" id="KW-1185">Reference proteome</keyword>
<reference evidence="2 3" key="1">
    <citation type="submission" date="2018-10" db="EMBL/GenBank/DDBJ databases">
        <title>Genomic Encyclopedia of Archaeal and Bacterial Type Strains, Phase II (KMG-II): from individual species to whole genera.</title>
        <authorList>
            <person name="Goeker M."/>
        </authorList>
    </citation>
    <scope>NUCLEOTIDE SEQUENCE [LARGE SCALE GENOMIC DNA]</scope>
    <source>
        <strain evidence="2 3">DSM 15094</strain>
    </source>
</reference>
<keyword evidence="1" id="KW-0812">Transmembrane</keyword>
<proteinExistence type="predicted"/>
<keyword evidence="1" id="KW-0472">Membrane</keyword>
<dbReference type="EMBL" id="RBXA01000001">
    <property type="protein sequence ID" value="RKS95389.1"/>
    <property type="molecule type" value="Genomic_DNA"/>
</dbReference>
<comment type="caution">
    <text evidence="2">The sequence shown here is derived from an EMBL/GenBank/DDBJ whole genome shotgun (WGS) entry which is preliminary data.</text>
</comment>
<organism evidence="2 3">
    <name type="scientific">Flavobacterium limicola</name>
    <dbReference type="NCBI Taxonomy" id="180441"/>
    <lineage>
        <taxon>Bacteria</taxon>
        <taxon>Pseudomonadati</taxon>
        <taxon>Bacteroidota</taxon>
        <taxon>Flavobacteriia</taxon>
        <taxon>Flavobacteriales</taxon>
        <taxon>Flavobacteriaceae</taxon>
        <taxon>Flavobacterium</taxon>
    </lineage>
</organism>
<protein>
    <submittedName>
        <fullName evidence="2">Uncharacterized protein</fullName>
    </submittedName>
</protein>
<sequence>MTQKEKNDGIIFFVIIVGIGLGYFGYHLINNDNKKIGYTFIALGLVILFINAIIAILKLKK</sequence>
<gene>
    <name evidence="2" type="ORF">BC952_1061</name>
</gene>
<keyword evidence="1" id="KW-1133">Transmembrane helix</keyword>
<feature type="transmembrane region" description="Helical" evidence="1">
    <location>
        <begin position="35"/>
        <end position="57"/>
    </location>
</feature>
<name>A0A495S6Y5_9FLAO</name>
<dbReference type="Proteomes" id="UP000280091">
    <property type="component" value="Unassembled WGS sequence"/>
</dbReference>
<evidence type="ECO:0000256" key="1">
    <source>
        <dbReference type="SAM" id="Phobius"/>
    </source>
</evidence>
<dbReference type="AlphaFoldDB" id="A0A495S6Y5"/>
<accession>A0A495S6Y5</accession>
<feature type="transmembrane region" description="Helical" evidence="1">
    <location>
        <begin position="9"/>
        <end position="29"/>
    </location>
</feature>
<evidence type="ECO:0000313" key="2">
    <source>
        <dbReference type="EMBL" id="RKS95389.1"/>
    </source>
</evidence>